<gene>
    <name evidence="1" type="ORF">CTheo_8683</name>
</gene>
<dbReference type="SUPFAM" id="SSF56672">
    <property type="entry name" value="DNA/RNA polymerases"/>
    <property type="match status" value="1"/>
</dbReference>
<reference evidence="1 2" key="1">
    <citation type="journal article" date="2019" name="Fungal Biol. Biotechnol.">
        <title>Draft genome sequence of fastidious pathogen Ceratobasidium theobromae, which causes vascular-streak dieback in Theobroma cacao.</title>
        <authorList>
            <person name="Ali S.S."/>
            <person name="Asman A."/>
            <person name="Shao J."/>
            <person name="Firmansyah A.P."/>
            <person name="Susilo A.W."/>
            <person name="Rosmana A."/>
            <person name="McMahon P."/>
            <person name="Junaid M."/>
            <person name="Guest D."/>
            <person name="Kheng T.Y."/>
            <person name="Meinhardt L.W."/>
            <person name="Bailey B.A."/>
        </authorList>
    </citation>
    <scope>NUCLEOTIDE SEQUENCE [LARGE SCALE GENOMIC DNA]</scope>
    <source>
        <strain evidence="1 2">CT2</strain>
    </source>
</reference>
<keyword evidence="1" id="KW-0548">Nucleotidyltransferase</keyword>
<accession>A0A5N5Q812</accession>
<dbReference type="GO" id="GO:0003964">
    <property type="term" value="F:RNA-directed DNA polymerase activity"/>
    <property type="evidence" value="ECO:0007669"/>
    <property type="project" value="UniProtKB-KW"/>
</dbReference>
<protein>
    <submittedName>
        <fullName evidence="1">Reverse transcriptase</fullName>
    </submittedName>
</protein>
<evidence type="ECO:0000313" key="1">
    <source>
        <dbReference type="EMBL" id="KAB5587875.1"/>
    </source>
</evidence>
<dbReference type="PANTHER" id="PTHR33050:SF7">
    <property type="entry name" value="RIBONUCLEASE H"/>
    <property type="match status" value="1"/>
</dbReference>
<sequence length="650" mass="71635">MPRMATYSLTAELSVTRLTDPKDVLTRTANTAHIYAPSVAIPTMTPNLARNDPWKVITPLLPKAWFSILSDLNLISTFSDIPIGLTEGFCLGAGPPLLFALPHPTIALHMIILRPYTVTSMLRVVPKSNPSEYWIIQDLSFPQDSPINSSVNSEINTSTYSCTWGFFDDIVDIILTAPPGTMAATLDINAAYCQMPIHPDDQPNLVVAWGDLFFIDHCAPFGAASSNGIFSRCSDAMWLILMALLKLIVHKWVDNFVVFRPPPTLPGGTTSIEDIYTIALPLGWPWKPAKTCPFAFSFIFLGFEWSIPDHTISIPLAKHKKYLSRLDNWLNSNSTSLMDTQRLAARDEALWWRTHLDSKCTHYLQPSPSIYPTPFYMDASTTFGIAVTAESQWVSWHLLHPWRSEGRDISWAKMVAVAMALELSIALGIHNSTVCFRSDNQGVVFALEAGHSRSHPQNELIKFITLQAAEFNIHIHTSYIASADNPADHPSHGLHPTTKLTQFSGHINIPPHLAPFLAHATLVPPDNPTVMPLPPHTSCGLTHPTTNYPASYMTMHNCGAVEKLFMEACINYQPSAQLSAAQLDYTPLAPPPTQSHAPHNYHSAVAHSPDFPPHTPSCLIPTLSHPEISLSPTASTGLTKALQHGLVQST</sequence>
<evidence type="ECO:0000313" key="2">
    <source>
        <dbReference type="Proteomes" id="UP000383932"/>
    </source>
</evidence>
<comment type="caution">
    <text evidence="1">The sequence shown here is derived from an EMBL/GenBank/DDBJ whole genome shotgun (WGS) entry which is preliminary data.</text>
</comment>
<dbReference type="Proteomes" id="UP000383932">
    <property type="component" value="Unassembled WGS sequence"/>
</dbReference>
<dbReference type="InterPro" id="IPR043502">
    <property type="entry name" value="DNA/RNA_pol_sf"/>
</dbReference>
<dbReference type="EMBL" id="SSOP01000711">
    <property type="protein sequence ID" value="KAB5587875.1"/>
    <property type="molecule type" value="Genomic_DNA"/>
</dbReference>
<dbReference type="CDD" id="cd09275">
    <property type="entry name" value="RNase_HI_RT_DIRS1"/>
    <property type="match status" value="1"/>
</dbReference>
<proteinExistence type="predicted"/>
<keyword evidence="1" id="KW-0808">Transferase</keyword>
<dbReference type="AlphaFoldDB" id="A0A5N5Q812"/>
<dbReference type="OrthoDB" id="3266428at2759"/>
<keyword evidence="1" id="KW-0695">RNA-directed DNA polymerase</keyword>
<dbReference type="InterPro" id="IPR052055">
    <property type="entry name" value="Hepadnavirus_pol/RT"/>
</dbReference>
<organism evidence="1 2">
    <name type="scientific">Ceratobasidium theobromae</name>
    <dbReference type="NCBI Taxonomy" id="1582974"/>
    <lineage>
        <taxon>Eukaryota</taxon>
        <taxon>Fungi</taxon>
        <taxon>Dikarya</taxon>
        <taxon>Basidiomycota</taxon>
        <taxon>Agaricomycotina</taxon>
        <taxon>Agaricomycetes</taxon>
        <taxon>Cantharellales</taxon>
        <taxon>Ceratobasidiaceae</taxon>
        <taxon>Ceratobasidium</taxon>
    </lineage>
</organism>
<name>A0A5N5Q812_9AGAM</name>
<keyword evidence="2" id="KW-1185">Reference proteome</keyword>
<dbReference type="PANTHER" id="PTHR33050">
    <property type="entry name" value="REVERSE TRANSCRIPTASE DOMAIN-CONTAINING PROTEIN"/>
    <property type="match status" value="1"/>
</dbReference>